<comment type="subcellular location">
    <subcellularLocation>
        <location evidence="1">Membrane</location>
        <topology evidence="1">Multi-pass membrane protein</topology>
    </subcellularLocation>
</comment>
<feature type="transmembrane region" description="Helical" evidence="6">
    <location>
        <begin position="515"/>
        <end position="537"/>
    </location>
</feature>
<keyword evidence="3 6" id="KW-0812">Transmembrane</keyword>
<feature type="transmembrane region" description="Helical" evidence="6">
    <location>
        <begin position="92"/>
        <end position="112"/>
    </location>
</feature>
<feature type="transmembrane region" description="Helical" evidence="6">
    <location>
        <begin position="447"/>
        <end position="465"/>
    </location>
</feature>
<dbReference type="AlphaFoldDB" id="Q2IIV8"/>
<dbReference type="GO" id="GO:0016020">
    <property type="term" value="C:membrane"/>
    <property type="evidence" value="ECO:0007669"/>
    <property type="project" value="UniProtKB-SubCell"/>
</dbReference>
<dbReference type="PANTHER" id="PTHR31645:SF0">
    <property type="entry name" value="OLIGOPEPTIDE TRANSPORTER YGL114W-RELATED"/>
    <property type="match status" value="1"/>
</dbReference>
<feature type="transmembrane region" description="Helical" evidence="6">
    <location>
        <begin position="237"/>
        <end position="259"/>
    </location>
</feature>
<reference evidence="7" key="1">
    <citation type="submission" date="2006-01" db="EMBL/GenBank/DDBJ databases">
        <title>Complete sequence of Anaeromyxobacter dehalogenans 2CP-C.</title>
        <authorList>
            <consortium name="US DOE Joint Genome Institute"/>
            <person name="Copeland A."/>
            <person name="Lucas S."/>
            <person name="Lapidus A."/>
            <person name="Barry K."/>
            <person name="Detter J.C."/>
            <person name="Glavina T."/>
            <person name="Hammon N."/>
            <person name="Israni S."/>
            <person name="Pitluck S."/>
            <person name="Brettin T."/>
            <person name="Bruce D."/>
            <person name="Han C."/>
            <person name="Tapia R."/>
            <person name="Gilna P."/>
            <person name="Kiss H."/>
            <person name="Schmutz J."/>
            <person name="Larimer F."/>
            <person name="Land M."/>
            <person name="Kyrpides N."/>
            <person name="Anderson I."/>
            <person name="Sanford R.A."/>
            <person name="Ritalahti K.M."/>
            <person name="Thomas H.S."/>
            <person name="Kirby J.R."/>
            <person name="Zhulin I.B."/>
            <person name="Loeffler F.E."/>
            <person name="Richardson P."/>
        </authorList>
    </citation>
    <scope>NUCLEOTIDE SEQUENCE</scope>
    <source>
        <strain evidence="7">2CP-C</strain>
    </source>
</reference>
<feature type="transmembrane region" description="Helical" evidence="6">
    <location>
        <begin position="477"/>
        <end position="503"/>
    </location>
</feature>
<dbReference type="InterPro" id="IPR004813">
    <property type="entry name" value="OPT"/>
</dbReference>
<feature type="transmembrane region" description="Helical" evidence="6">
    <location>
        <begin position="62"/>
        <end position="86"/>
    </location>
</feature>
<dbReference type="InterPro" id="IPR045035">
    <property type="entry name" value="YSL-like"/>
</dbReference>
<protein>
    <submittedName>
        <fullName evidence="7">Oligopeptide transporter OPT superfamily</fullName>
    </submittedName>
</protein>
<feature type="transmembrane region" description="Helical" evidence="6">
    <location>
        <begin position="390"/>
        <end position="411"/>
    </location>
</feature>
<evidence type="ECO:0000256" key="2">
    <source>
        <dbReference type="ARBA" id="ARBA00022448"/>
    </source>
</evidence>
<organism evidence="7 8">
    <name type="scientific">Anaeromyxobacter dehalogenans (strain 2CP-C)</name>
    <dbReference type="NCBI Taxonomy" id="290397"/>
    <lineage>
        <taxon>Bacteria</taxon>
        <taxon>Pseudomonadati</taxon>
        <taxon>Myxococcota</taxon>
        <taxon>Myxococcia</taxon>
        <taxon>Myxococcales</taxon>
        <taxon>Cystobacterineae</taxon>
        <taxon>Anaeromyxobacteraceae</taxon>
        <taxon>Anaeromyxobacter</taxon>
    </lineage>
</organism>
<evidence type="ECO:0000313" key="7">
    <source>
        <dbReference type="EMBL" id="ABC81591.1"/>
    </source>
</evidence>
<dbReference type="EMBL" id="CP000251">
    <property type="protein sequence ID" value="ABC81591.1"/>
    <property type="molecule type" value="Genomic_DNA"/>
</dbReference>
<keyword evidence="4 6" id="KW-1133">Transmembrane helix</keyword>
<dbReference type="STRING" id="290397.Adeh_1819"/>
<feature type="transmembrane region" description="Helical" evidence="6">
    <location>
        <begin position="307"/>
        <end position="326"/>
    </location>
</feature>
<dbReference type="GO" id="GO:0035673">
    <property type="term" value="F:oligopeptide transmembrane transporter activity"/>
    <property type="evidence" value="ECO:0007669"/>
    <property type="project" value="InterPro"/>
</dbReference>
<evidence type="ECO:0000256" key="4">
    <source>
        <dbReference type="ARBA" id="ARBA00022989"/>
    </source>
</evidence>
<evidence type="ECO:0000313" key="8">
    <source>
        <dbReference type="Proteomes" id="UP000001935"/>
    </source>
</evidence>
<evidence type="ECO:0000256" key="1">
    <source>
        <dbReference type="ARBA" id="ARBA00004141"/>
    </source>
</evidence>
<feature type="transmembrane region" description="Helical" evidence="6">
    <location>
        <begin position="280"/>
        <end position="301"/>
    </location>
</feature>
<dbReference type="PANTHER" id="PTHR31645">
    <property type="entry name" value="OLIGOPEPTIDE TRANSPORTER YGL114W-RELATED"/>
    <property type="match status" value="1"/>
</dbReference>
<dbReference type="eggNOG" id="COG1297">
    <property type="taxonomic scope" value="Bacteria"/>
</dbReference>
<accession>Q2IIV8</accession>
<gene>
    <name evidence="7" type="ordered locus">Adeh_1819</name>
</gene>
<sequence length="540" mass="52582">MSLTPRAVLAGSVFGLLLAAGNVYMGLRTGFWEIGIVTATVLAAALYPALRLRVDPVEVTVIQSIATATGAGPAAAGLLGAVPALALLGAPAPAWAVIGFGIGAGALGVLLAHGLRRRLLEDENLPFPSGIAAAEVLRTAGSTGARPLGVAAAVAAAFTGLRDGPGWIPAAVLAGGRLGTLGLGMALSPMLVGAGALVGVANASALALGSAVAWFAITPALLRAGVLPELSYVTAASWLLWPGVGLVIGGAVVSLVADLRAFAAGMADVGALARGASRSVGTVALTAGAVILMIGAAHAGLGLDLRAAALIALPTVIGTVACARVAGRTDVSPIGDVGQVLQGSAGALGAGAVGATGAGALAASIASQTTISLWSLRAGARLGVSPALQLRAQVLGVVLGSAAAVPLYTAFVRAHGLGSAELPAPTALRWQALAEAVGEGGHLPHGALALLGASAILGMLLEVAGRRWPQGRLPSPGVVGLGFLVPAHYVGAMVVGALLGAWASRRGRGRYVEPVAAGAIVGESVVALTVAALMSAAGPR</sequence>
<evidence type="ECO:0000256" key="5">
    <source>
        <dbReference type="ARBA" id="ARBA00023136"/>
    </source>
</evidence>
<keyword evidence="2" id="KW-0813">Transport</keyword>
<dbReference type="Proteomes" id="UP000001935">
    <property type="component" value="Chromosome"/>
</dbReference>
<dbReference type="Pfam" id="PF03169">
    <property type="entry name" value="OPT"/>
    <property type="match status" value="1"/>
</dbReference>
<evidence type="ECO:0000256" key="6">
    <source>
        <dbReference type="SAM" id="Phobius"/>
    </source>
</evidence>
<keyword evidence="5 6" id="KW-0472">Membrane</keyword>
<dbReference type="OrthoDB" id="5380634at2"/>
<feature type="transmembrane region" description="Helical" evidence="6">
    <location>
        <begin position="31"/>
        <end position="50"/>
    </location>
</feature>
<dbReference type="HOGENOM" id="CLU_010539_3_0_7"/>
<evidence type="ECO:0000256" key="3">
    <source>
        <dbReference type="ARBA" id="ARBA00022692"/>
    </source>
</evidence>
<proteinExistence type="predicted"/>
<feature type="transmembrane region" description="Helical" evidence="6">
    <location>
        <begin position="191"/>
        <end position="217"/>
    </location>
</feature>
<name>Q2IIV8_ANADE</name>
<dbReference type="RefSeq" id="WP_011420874.1">
    <property type="nucleotide sequence ID" value="NC_007760.1"/>
</dbReference>
<dbReference type="KEGG" id="ade:Adeh_1819"/>